<dbReference type="InterPro" id="IPR004013">
    <property type="entry name" value="PHP_dom"/>
</dbReference>
<dbReference type="eggNOG" id="COG1387">
    <property type="taxonomic scope" value="Bacteria"/>
</dbReference>
<evidence type="ECO:0000256" key="2">
    <source>
        <dbReference type="ARBA" id="ARBA00009152"/>
    </source>
</evidence>
<keyword evidence="5 8" id="KW-0378">Hydrolase</keyword>
<dbReference type="STRING" id="189425.PGRAT_16355"/>
<proteinExistence type="inferred from homology"/>
<dbReference type="SUPFAM" id="SSF89550">
    <property type="entry name" value="PHP domain-like"/>
    <property type="match status" value="1"/>
</dbReference>
<dbReference type="RefSeq" id="WP_025704625.1">
    <property type="nucleotide sequence ID" value="NZ_CP009287.1"/>
</dbReference>
<dbReference type="EC" id="3.1.3.15" evidence="3 8"/>
<evidence type="ECO:0000256" key="7">
    <source>
        <dbReference type="ARBA" id="ARBA00049158"/>
    </source>
</evidence>
<evidence type="ECO:0000256" key="3">
    <source>
        <dbReference type="ARBA" id="ARBA00013085"/>
    </source>
</evidence>
<keyword evidence="11" id="KW-1185">Reference proteome</keyword>
<dbReference type="Gene3D" id="3.20.20.140">
    <property type="entry name" value="Metal-dependent hydrolases"/>
    <property type="match status" value="1"/>
</dbReference>
<comment type="pathway">
    <text evidence="1 8">Amino-acid biosynthesis; L-histidine biosynthesis; L-histidine from 5-phospho-alpha-D-ribose 1-diphosphate: step 8/9.</text>
</comment>
<dbReference type="CDD" id="cd12110">
    <property type="entry name" value="PHP_HisPPase_Hisj_like"/>
    <property type="match status" value="1"/>
</dbReference>
<feature type="domain" description="PHP" evidence="9">
    <location>
        <begin position="64"/>
        <end position="259"/>
    </location>
</feature>
<protein>
    <recommendedName>
        <fullName evidence="3 8">Histidinol-phosphatase</fullName>
        <shortName evidence="8">HolPase</shortName>
        <ecNumber evidence="3 8">3.1.3.15</ecNumber>
    </recommendedName>
</protein>
<dbReference type="HOGENOM" id="CLU_054611_2_0_9"/>
<evidence type="ECO:0000313" key="10">
    <source>
        <dbReference type="EMBL" id="AIQ69021.1"/>
    </source>
</evidence>
<reference evidence="10 11" key="1">
    <citation type="submission" date="2014-08" db="EMBL/GenBank/DDBJ databases">
        <title>Comparative genomics of the Paenibacillus odorifer group.</title>
        <authorList>
            <person name="den Bakker H.C."/>
            <person name="Tsai Y.-C."/>
            <person name="Martin N."/>
            <person name="Korlach J."/>
            <person name="Wiedmann M."/>
        </authorList>
    </citation>
    <scope>NUCLEOTIDE SEQUENCE [LARGE SCALE GENOMIC DNA]</scope>
    <source>
        <strain evidence="10 11">DSM 15220</strain>
    </source>
</reference>
<dbReference type="InterPro" id="IPR010140">
    <property type="entry name" value="Histidinol_P_phosphatase_HisJ"/>
</dbReference>
<dbReference type="UniPathway" id="UPA00031">
    <property type="reaction ID" value="UER00013"/>
</dbReference>
<dbReference type="GO" id="GO:0000105">
    <property type="term" value="P:L-histidine biosynthetic process"/>
    <property type="evidence" value="ECO:0007669"/>
    <property type="project" value="UniProtKB-UniRule"/>
</dbReference>
<keyword evidence="6 8" id="KW-0368">Histidine biosynthesis</keyword>
<dbReference type="GO" id="GO:0005737">
    <property type="term" value="C:cytoplasm"/>
    <property type="evidence" value="ECO:0007669"/>
    <property type="project" value="TreeGrafter"/>
</dbReference>
<evidence type="ECO:0000256" key="8">
    <source>
        <dbReference type="RuleBase" id="RU366003"/>
    </source>
</evidence>
<dbReference type="InterPro" id="IPR016195">
    <property type="entry name" value="Pol/histidinol_Pase-like"/>
</dbReference>
<dbReference type="OrthoDB" id="9775255at2"/>
<dbReference type="AlphaFoldDB" id="A0A089M5E9"/>
<dbReference type="NCBIfam" id="NF005235">
    <property type="entry name" value="PRK06740.1"/>
    <property type="match status" value="1"/>
</dbReference>
<evidence type="ECO:0000256" key="4">
    <source>
        <dbReference type="ARBA" id="ARBA00022605"/>
    </source>
</evidence>
<dbReference type="NCBIfam" id="NF005596">
    <property type="entry name" value="PRK07328.1"/>
    <property type="match status" value="1"/>
</dbReference>
<dbReference type="PANTHER" id="PTHR21039">
    <property type="entry name" value="HISTIDINOL PHOSPHATASE-RELATED"/>
    <property type="match status" value="1"/>
</dbReference>
<evidence type="ECO:0000256" key="6">
    <source>
        <dbReference type="ARBA" id="ARBA00023102"/>
    </source>
</evidence>
<dbReference type="Pfam" id="PF02811">
    <property type="entry name" value="PHP"/>
    <property type="match status" value="1"/>
</dbReference>
<evidence type="ECO:0000256" key="1">
    <source>
        <dbReference type="ARBA" id="ARBA00004970"/>
    </source>
</evidence>
<organism evidence="10 11">
    <name type="scientific">Paenibacillus graminis</name>
    <dbReference type="NCBI Taxonomy" id="189425"/>
    <lineage>
        <taxon>Bacteria</taxon>
        <taxon>Bacillati</taxon>
        <taxon>Bacillota</taxon>
        <taxon>Bacilli</taxon>
        <taxon>Bacillales</taxon>
        <taxon>Paenibacillaceae</taxon>
        <taxon>Paenibacillus</taxon>
    </lineage>
</organism>
<dbReference type="PANTHER" id="PTHR21039:SF0">
    <property type="entry name" value="HISTIDINOL-PHOSPHATASE"/>
    <property type="match status" value="1"/>
</dbReference>
<comment type="similarity">
    <text evidence="2 8">Belongs to the PHP hydrolase family. HisK subfamily.</text>
</comment>
<keyword evidence="4 8" id="KW-0028">Amino-acid biosynthesis</keyword>
<dbReference type="GO" id="GO:0004401">
    <property type="term" value="F:histidinol-phosphatase activity"/>
    <property type="evidence" value="ECO:0007669"/>
    <property type="project" value="UniProtKB-UniRule"/>
</dbReference>
<dbReference type="EMBL" id="CP009287">
    <property type="protein sequence ID" value="AIQ69021.1"/>
    <property type="molecule type" value="Genomic_DNA"/>
</dbReference>
<evidence type="ECO:0000256" key="5">
    <source>
        <dbReference type="ARBA" id="ARBA00022801"/>
    </source>
</evidence>
<evidence type="ECO:0000259" key="9">
    <source>
        <dbReference type="Pfam" id="PF02811"/>
    </source>
</evidence>
<accession>A0A089M5E9</accession>
<comment type="catalytic activity">
    <reaction evidence="7 8">
        <text>L-histidinol phosphate + H2O = L-histidinol + phosphate</text>
        <dbReference type="Rhea" id="RHEA:14465"/>
        <dbReference type="ChEBI" id="CHEBI:15377"/>
        <dbReference type="ChEBI" id="CHEBI:43474"/>
        <dbReference type="ChEBI" id="CHEBI:57699"/>
        <dbReference type="ChEBI" id="CHEBI:57980"/>
        <dbReference type="EC" id="3.1.3.15"/>
    </reaction>
</comment>
<dbReference type="KEGG" id="pgm:PGRAT_16355"/>
<evidence type="ECO:0000313" key="11">
    <source>
        <dbReference type="Proteomes" id="UP000029500"/>
    </source>
</evidence>
<sequence length="332" mass="38624">MKIDLHLHLEEGPYSPRWLQRTMESLTAMTDSSEQIHTQAWMQESFGLLERRMAGGAFTSEWLDLYLKQAKQRGIHTVGIVDHLYRFTKYKAYYEKHMLLEDTLIGRLQREWLDQVCMADSDHFVACIQAQKEKWQREGVQLRLGIEADYFPGCEQELAGILKEQPYDYVIGSVHFVDGWGFDNPATQTYFEQFDLEVLYARFFEIVGQAVSSRLFDIVAHLDNLKAFNYRPDEQRLLPMYEKIADLLVAHDTATEINAGMVYRYPIREMCPSPAFLAVLAAKGVLFTTSTDAHFPDDLGGYTDQQLEMLKQAGVREIVTFQNRRRSRHWLE</sequence>
<gene>
    <name evidence="10" type="ORF">PGRAT_16355</name>
</gene>
<dbReference type="Proteomes" id="UP000029500">
    <property type="component" value="Chromosome"/>
</dbReference>
<name>A0A089M5E9_9BACL</name>